<name>A0A0G4H4T2_VITBC</name>
<evidence type="ECO:0000313" key="2">
    <source>
        <dbReference type="Proteomes" id="UP000041254"/>
    </source>
</evidence>
<organism evidence="1 2">
    <name type="scientific">Vitrella brassicaformis (strain CCMP3155)</name>
    <dbReference type="NCBI Taxonomy" id="1169540"/>
    <lineage>
        <taxon>Eukaryota</taxon>
        <taxon>Sar</taxon>
        <taxon>Alveolata</taxon>
        <taxon>Colpodellida</taxon>
        <taxon>Vitrellaceae</taxon>
        <taxon>Vitrella</taxon>
    </lineage>
</organism>
<dbReference type="EMBL" id="CDMY01000989">
    <property type="protein sequence ID" value="CEM38563.1"/>
    <property type="molecule type" value="Genomic_DNA"/>
</dbReference>
<evidence type="ECO:0000313" key="1">
    <source>
        <dbReference type="EMBL" id="CEM38563.1"/>
    </source>
</evidence>
<dbReference type="VEuPathDB" id="CryptoDB:Vbra_10564"/>
<accession>A0A0G4H4T2</accession>
<keyword evidence="2" id="KW-1185">Reference proteome</keyword>
<reference evidence="1 2" key="1">
    <citation type="submission" date="2014-11" db="EMBL/GenBank/DDBJ databases">
        <authorList>
            <person name="Zhu J."/>
            <person name="Qi W."/>
            <person name="Song R."/>
        </authorList>
    </citation>
    <scope>NUCLEOTIDE SEQUENCE [LARGE SCALE GENOMIC DNA]</scope>
</reference>
<protein>
    <recommendedName>
        <fullName evidence="3">GST N-terminal domain-containing protein</fullName>
    </recommendedName>
</protein>
<proteinExistence type="predicted"/>
<dbReference type="InParanoid" id="A0A0G4H4T2"/>
<sequence length="121" mass="13413">MTLWLVADPGCPKGVVCRLVAEQLRIDVEIAQGDEWPFDTSGCYFLVHGNRERPLLIGPDEDSLLAGVHDIVKYLSLTALQRRMAAIPPLPPPSPLKRIMREEQPLNKLGRALAACIPCCR</sequence>
<gene>
    <name evidence="1" type="ORF">Vbra_10564</name>
</gene>
<evidence type="ECO:0008006" key="3">
    <source>
        <dbReference type="Google" id="ProtNLM"/>
    </source>
</evidence>
<dbReference type="AlphaFoldDB" id="A0A0G4H4T2"/>
<dbReference type="Proteomes" id="UP000041254">
    <property type="component" value="Unassembled WGS sequence"/>
</dbReference>